<sequence length="334" mass="38005">MATAPPAFPWPPRSQRLDGALRRVGVELEMNGLSLDHLTHLSAEFLGCEIQSSSRYERILHGDPAGDWVVELDFSLLKKLGREQRRANDLGDELMNSAEEALKWLSEALVPLELVSPPLPLDRLHNVDALIEHLRRAGAKGTGDRLTNAFGMQFNPEVPDTEPATLLAYLQAFLCLHDWLRERANINFTRRLTSYVDPFPLDYVRQVIAADYQPGLTSLIDDYLTANPTRNRALDLLPLFKHLDPQRVLARAGDELIKPRPTFHYRLPDCLIDQPGWGLHLAWGDWLEVERLACDPARLKACCRAYARHLDQGLARLLDNWPEQISHHWLSDTQ</sequence>
<dbReference type="Pfam" id="PF12224">
    <property type="entry name" value="Amidoligase_2"/>
    <property type="match status" value="1"/>
</dbReference>
<dbReference type="EMBL" id="CP020100">
    <property type="protein sequence ID" value="AQZ93695.1"/>
    <property type="molecule type" value="Genomic_DNA"/>
</dbReference>
<reference evidence="1 2" key="1">
    <citation type="submission" date="2017-03" db="EMBL/GenBank/DDBJ databases">
        <title>Complete genome sequence of the novel DNRA strain Pseudomonas sp. S-6-2 isolated from Chinese polluted river sediment. Journal of Biotechnology.</title>
        <authorList>
            <person name="Li J."/>
            <person name="Xiang F."/>
            <person name="Wang L."/>
            <person name="Xi L."/>
            <person name="Liu J."/>
        </authorList>
    </citation>
    <scope>NUCLEOTIDE SEQUENCE [LARGE SCALE GENOMIC DNA]</scope>
    <source>
        <strain evidence="1 2">S-6-2</strain>
    </source>
</reference>
<dbReference type="AlphaFoldDB" id="A0A1V0B1B3"/>
<dbReference type="STRING" id="1931241.BVH74_02500"/>
<dbReference type="Proteomes" id="UP000243488">
    <property type="component" value="Chromosome"/>
</dbReference>
<evidence type="ECO:0000313" key="1">
    <source>
        <dbReference type="EMBL" id="AQZ93695.1"/>
    </source>
</evidence>
<proteinExistence type="predicted"/>
<keyword evidence="2" id="KW-1185">Reference proteome</keyword>
<dbReference type="InterPro" id="IPR022025">
    <property type="entry name" value="Amidoligase_2"/>
</dbReference>
<organism evidence="1 2">
    <name type="scientific">Halopseudomonas phragmitis</name>
    <dbReference type="NCBI Taxonomy" id="1931241"/>
    <lineage>
        <taxon>Bacteria</taxon>
        <taxon>Pseudomonadati</taxon>
        <taxon>Pseudomonadota</taxon>
        <taxon>Gammaproteobacteria</taxon>
        <taxon>Pseudomonadales</taxon>
        <taxon>Pseudomonadaceae</taxon>
        <taxon>Halopseudomonas</taxon>
    </lineage>
</organism>
<accession>A0A1V0B1B3</accession>
<protein>
    <submittedName>
        <fullName evidence="1">Alpha-L-fucosidase</fullName>
    </submittedName>
</protein>
<dbReference type="KEGG" id="ppha:BVH74_02500"/>
<dbReference type="RefSeq" id="WP_080048553.1">
    <property type="nucleotide sequence ID" value="NZ_CP020100.1"/>
</dbReference>
<name>A0A1V0B1B3_9GAMM</name>
<evidence type="ECO:0000313" key="2">
    <source>
        <dbReference type="Proteomes" id="UP000243488"/>
    </source>
</evidence>
<gene>
    <name evidence="1" type="ORF">BVH74_02500</name>
</gene>